<sequence length="258" mass="29608">SDNISNSNTNLSTIETLCCCSIECCCQKCIKMEQTINSLEEKNTELNSELEQLRKETNKLARFVLIPNKISYVYNGNSCCEKNCINKNLNKGSCISKNGYINVQIDGKIKYYLTKEKENKWISLHTKTSVKRADCYSQRYSLFYFEVKMIKETDNFCYAGIGYNNDSSKIYLYNGTGNWNAFQKFSWKDGDVFGSGVVFQPNEKAYIIVFFTKNGQKIGNPIFLEEIDHLYPFIGLKACSVETNFGYDLATKPFVYDV</sequence>
<feature type="coiled-coil region" evidence="1">
    <location>
        <begin position="29"/>
        <end position="63"/>
    </location>
</feature>
<dbReference type="OrthoDB" id="258495at2759"/>
<proteinExistence type="predicted"/>
<feature type="non-terminal residue" evidence="2">
    <location>
        <position position="258"/>
    </location>
</feature>
<protein>
    <recommendedName>
        <fullName evidence="4">B30.2/SPRY domain-containing protein</fullName>
    </recommendedName>
</protein>
<accession>A0A8T0A5E0</accession>
<evidence type="ECO:0000256" key="1">
    <source>
        <dbReference type="SAM" id="Coils"/>
    </source>
</evidence>
<evidence type="ECO:0000313" key="2">
    <source>
        <dbReference type="EMBL" id="KAF7640133.1"/>
    </source>
</evidence>
<dbReference type="Proteomes" id="UP000605970">
    <property type="component" value="Unassembled WGS sequence"/>
</dbReference>
<reference evidence="2" key="1">
    <citation type="journal article" date="2020" name="Ecol. Evol.">
        <title>Genome structure and content of the rice root-knot nematode (Meloidogyne graminicola).</title>
        <authorList>
            <person name="Phan N.T."/>
            <person name="Danchin E.G.J."/>
            <person name="Klopp C."/>
            <person name="Perfus-Barbeoch L."/>
            <person name="Kozlowski D.K."/>
            <person name="Koutsovoulos G.D."/>
            <person name="Lopez-Roques C."/>
            <person name="Bouchez O."/>
            <person name="Zahm M."/>
            <person name="Besnard G."/>
            <person name="Bellafiore S."/>
        </authorList>
    </citation>
    <scope>NUCLEOTIDE SEQUENCE</scope>
    <source>
        <strain evidence="2">VN-18</strain>
    </source>
</reference>
<keyword evidence="3" id="KW-1185">Reference proteome</keyword>
<comment type="caution">
    <text evidence="2">The sequence shown here is derived from an EMBL/GenBank/DDBJ whole genome shotgun (WGS) entry which is preliminary data.</text>
</comment>
<organism evidence="2 3">
    <name type="scientific">Meloidogyne graminicola</name>
    <dbReference type="NCBI Taxonomy" id="189291"/>
    <lineage>
        <taxon>Eukaryota</taxon>
        <taxon>Metazoa</taxon>
        <taxon>Ecdysozoa</taxon>
        <taxon>Nematoda</taxon>
        <taxon>Chromadorea</taxon>
        <taxon>Rhabditida</taxon>
        <taxon>Tylenchina</taxon>
        <taxon>Tylenchomorpha</taxon>
        <taxon>Tylenchoidea</taxon>
        <taxon>Meloidogynidae</taxon>
        <taxon>Meloidogyninae</taxon>
        <taxon>Meloidogyne</taxon>
    </lineage>
</organism>
<dbReference type="InterPro" id="IPR043136">
    <property type="entry name" value="B30.2/SPRY_sf"/>
</dbReference>
<keyword evidence="1" id="KW-0175">Coiled coil</keyword>
<feature type="non-terminal residue" evidence="2">
    <location>
        <position position="1"/>
    </location>
</feature>
<name>A0A8T0A5E0_9BILA</name>
<evidence type="ECO:0008006" key="4">
    <source>
        <dbReference type="Google" id="ProtNLM"/>
    </source>
</evidence>
<dbReference type="AlphaFoldDB" id="A0A8T0A5E0"/>
<evidence type="ECO:0000313" key="3">
    <source>
        <dbReference type="Proteomes" id="UP000605970"/>
    </source>
</evidence>
<dbReference type="EMBL" id="JABEBT010000002">
    <property type="protein sequence ID" value="KAF7640133.1"/>
    <property type="molecule type" value="Genomic_DNA"/>
</dbReference>
<gene>
    <name evidence="2" type="ORF">Mgra_00000580</name>
</gene>
<dbReference type="Gene3D" id="2.60.120.920">
    <property type="match status" value="1"/>
</dbReference>